<name>A0A918TXT2_9RHOB</name>
<evidence type="ECO:0000313" key="2">
    <source>
        <dbReference type="EMBL" id="GHC66628.1"/>
    </source>
</evidence>
<gene>
    <name evidence="2" type="ORF">GCM10007315_34310</name>
</gene>
<reference evidence="2" key="1">
    <citation type="journal article" date="2014" name="Int. J. Syst. Evol. Microbiol.">
        <title>Complete genome sequence of Corynebacterium casei LMG S-19264T (=DSM 44701T), isolated from a smear-ripened cheese.</title>
        <authorList>
            <consortium name="US DOE Joint Genome Institute (JGI-PGF)"/>
            <person name="Walter F."/>
            <person name="Albersmeier A."/>
            <person name="Kalinowski J."/>
            <person name="Ruckert C."/>
        </authorList>
    </citation>
    <scope>NUCLEOTIDE SEQUENCE</scope>
    <source>
        <strain evidence="2">KCTC 23310</strain>
    </source>
</reference>
<protein>
    <recommendedName>
        <fullName evidence="1">T6SS Phospholipase effector Tle1-like catalytic domain-containing protein</fullName>
    </recommendedName>
</protein>
<dbReference type="PANTHER" id="PTHR33840">
    <property type="match status" value="1"/>
</dbReference>
<organism evidence="2 3">
    <name type="scientific">Neogemmobacter tilapiae</name>
    <dbReference type="NCBI Taxonomy" id="875041"/>
    <lineage>
        <taxon>Bacteria</taxon>
        <taxon>Pseudomonadati</taxon>
        <taxon>Pseudomonadota</taxon>
        <taxon>Alphaproteobacteria</taxon>
        <taxon>Rhodobacterales</taxon>
        <taxon>Paracoccaceae</taxon>
        <taxon>Neogemmobacter</taxon>
    </lineage>
</organism>
<dbReference type="Pfam" id="PF09994">
    <property type="entry name" value="T6SS_Tle1-like_cat"/>
    <property type="match status" value="1"/>
</dbReference>
<dbReference type="PANTHER" id="PTHR33840:SF1">
    <property type="entry name" value="TLE1 PHOSPHOLIPASE DOMAIN-CONTAINING PROTEIN"/>
    <property type="match status" value="1"/>
</dbReference>
<evidence type="ECO:0000259" key="1">
    <source>
        <dbReference type="Pfam" id="PF09994"/>
    </source>
</evidence>
<dbReference type="Proteomes" id="UP000638981">
    <property type="component" value="Unassembled WGS sequence"/>
</dbReference>
<accession>A0A918TXT2</accession>
<sequence length="380" mass="43981">MKHLFYLIDGTWLFAGRFTYSSKTSNIFEINHLLDFKDANGNPQIAHYIRGLGATSGLRKYTAGGFSFGIDENIQDIYLNICSNYEPGDKIYIFGFSRGAVVARAICAMLDYGILKTGEIDYISELWDLFCKVSYAYHFSKDSKDNTESIEAMKSHLAPRMRETKPKVAFLGLFDTVVGGRKLTRALQHLNILPGETPKCAESILHLISIDETREFFSPQPFRRRHPESLDDYFFEQLWLPGVHTDIGGGYDNRTLSDLSLMIMIDRLLYCAPEISIYTKDIENRLLNESNLAPRVHAEHDAFWWKIFKFHSKPRRIQDDFSKIHPSVKELENVKVNYKSRKTTEYYSSALQMKATQSKYFISQKYSDRIVNWIQPEESF</sequence>
<evidence type="ECO:0000313" key="3">
    <source>
        <dbReference type="Proteomes" id="UP000638981"/>
    </source>
</evidence>
<keyword evidence="3" id="KW-1185">Reference proteome</keyword>
<dbReference type="AlphaFoldDB" id="A0A918TXT2"/>
<dbReference type="EMBL" id="BMYJ01000014">
    <property type="protein sequence ID" value="GHC66628.1"/>
    <property type="molecule type" value="Genomic_DNA"/>
</dbReference>
<comment type="caution">
    <text evidence="2">The sequence shown here is derived from an EMBL/GenBank/DDBJ whole genome shotgun (WGS) entry which is preliminary data.</text>
</comment>
<feature type="domain" description="T6SS Phospholipase effector Tle1-like catalytic" evidence="1">
    <location>
        <begin position="2"/>
        <end position="266"/>
    </location>
</feature>
<dbReference type="RefSeq" id="WP_189413359.1">
    <property type="nucleotide sequence ID" value="NZ_BMYJ01000014.1"/>
</dbReference>
<dbReference type="InterPro" id="IPR018712">
    <property type="entry name" value="Tle1-like_cat"/>
</dbReference>
<reference evidence="2" key="2">
    <citation type="submission" date="2020-09" db="EMBL/GenBank/DDBJ databases">
        <authorList>
            <person name="Sun Q."/>
            <person name="Kim S."/>
        </authorList>
    </citation>
    <scope>NUCLEOTIDE SEQUENCE</scope>
    <source>
        <strain evidence="2">KCTC 23310</strain>
    </source>
</reference>
<proteinExistence type="predicted"/>